<dbReference type="InterPro" id="IPR005702">
    <property type="entry name" value="Wzc-like_C"/>
</dbReference>
<reference evidence="3 4" key="1">
    <citation type="journal article" date="2014" name="Int. J. Syst. Evol. Microbiol.">
        <title>Complete genome sequence of Corynebacterium casei LMG S-19264T (=DSM 44701T), isolated from a smear-ripened cheese.</title>
        <authorList>
            <consortium name="US DOE Joint Genome Institute (JGI-PGF)"/>
            <person name="Walter F."/>
            <person name="Albersmeier A."/>
            <person name="Kalinowski J."/>
            <person name="Ruckert C."/>
        </authorList>
    </citation>
    <scope>NUCLEOTIDE SEQUENCE [LARGE SCALE GENOMIC DNA]</scope>
    <source>
        <strain evidence="3 4">NBRC 111766</strain>
    </source>
</reference>
<dbReference type="InterPro" id="IPR027417">
    <property type="entry name" value="P-loop_NTPase"/>
</dbReference>
<keyword evidence="4" id="KW-1185">Reference proteome</keyword>
<dbReference type="InterPro" id="IPR050445">
    <property type="entry name" value="Bact_polysacc_biosynth/exp"/>
</dbReference>
<dbReference type="CDD" id="cd05387">
    <property type="entry name" value="BY-kinase"/>
    <property type="match status" value="1"/>
</dbReference>
<dbReference type="AlphaFoldDB" id="A0AA37WZA9"/>
<organism evidence="3 4">
    <name type="scientific">Cypionkella aquatica</name>
    <dbReference type="NCBI Taxonomy" id="1756042"/>
    <lineage>
        <taxon>Bacteria</taxon>
        <taxon>Pseudomonadati</taxon>
        <taxon>Pseudomonadota</taxon>
        <taxon>Alphaproteobacteria</taxon>
        <taxon>Rhodobacterales</taxon>
        <taxon>Paracoccaceae</taxon>
        <taxon>Cypionkella</taxon>
    </lineage>
</organism>
<evidence type="ECO:0000313" key="4">
    <source>
        <dbReference type="Proteomes" id="UP001157355"/>
    </source>
</evidence>
<dbReference type="Gene3D" id="3.40.50.300">
    <property type="entry name" value="P-loop containing nucleotide triphosphate hydrolases"/>
    <property type="match status" value="1"/>
</dbReference>
<evidence type="ECO:0000313" key="3">
    <source>
        <dbReference type="EMBL" id="GLS85399.1"/>
    </source>
</evidence>
<dbReference type="EMBL" id="BSPP01000002">
    <property type="protein sequence ID" value="GLS85399.1"/>
    <property type="molecule type" value="Genomic_DNA"/>
</dbReference>
<keyword evidence="2" id="KW-0067">ATP-binding</keyword>
<name>A0AA37WZA9_9RHOB</name>
<keyword evidence="1" id="KW-0547">Nucleotide-binding</keyword>
<dbReference type="PANTHER" id="PTHR32309:SF31">
    <property type="entry name" value="CAPSULAR EXOPOLYSACCHARIDE FAMILY"/>
    <property type="match status" value="1"/>
</dbReference>
<dbReference type="Pfam" id="PF10609">
    <property type="entry name" value="ParA"/>
    <property type="match status" value="1"/>
</dbReference>
<gene>
    <name evidence="3" type="ORF">GCM10010873_03720</name>
</gene>
<accession>A0AA37WZA9</accession>
<dbReference type="InterPro" id="IPR033756">
    <property type="entry name" value="YlxH/NBP35"/>
</dbReference>
<proteinExistence type="predicted"/>
<dbReference type="SUPFAM" id="SSF52540">
    <property type="entry name" value="P-loop containing nucleoside triphosphate hydrolases"/>
    <property type="match status" value="1"/>
</dbReference>
<dbReference type="GO" id="GO:0005524">
    <property type="term" value="F:ATP binding"/>
    <property type="evidence" value="ECO:0007669"/>
    <property type="project" value="UniProtKB-KW"/>
</dbReference>
<dbReference type="PANTHER" id="PTHR32309">
    <property type="entry name" value="TYROSINE-PROTEIN KINASE"/>
    <property type="match status" value="1"/>
</dbReference>
<evidence type="ECO:0000256" key="1">
    <source>
        <dbReference type="ARBA" id="ARBA00022741"/>
    </source>
</evidence>
<dbReference type="Proteomes" id="UP001157355">
    <property type="component" value="Unassembled WGS sequence"/>
</dbReference>
<sequence>MEIFAMTADQNGPQDNQRKAAGVSLFRTGQSGSYHDVSPDLQTGREIFSGTLPALFNPARVWESLAQVQADVKSKSGNGLFLEASDHPAAVAFDILRTRLLRGLAEKGWKRIAVTSPTHGCGKSFVATNLAFSLARRPASRTVLMDFDLRHPEIAQILGVKDDVDLAEFLAGHQPLESEFRRFGRTLALGLNTHPIERASETLHDPDTVTALAAMIEQLDPEVVIYDLPPALVNDDLLALGPNLDAVLLVTDGAQTSPDEIRACEKMFEGRIPLLGVVLNRAQDFNAGRYRYAKK</sequence>
<comment type="caution">
    <text evidence="3">The sequence shown here is derived from an EMBL/GenBank/DDBJ whole genome shotgun (WGS) entry which is preliminary data.</text>
</comment>
<evidence type="ECO:0000256" key="2">
    <source>
        <dbReference type="ARBA" id="ARBA00022840"/>
    </source>
</evidence>
<protein>
    <submittedName>
        <fullName evidence="3">Chromosome partitioning protein</fullName>
    </submittedName>
</protein>